<dbReference type="Gene3D" id="2.40.160.60">
    <property type="entry name" value="Outer membrane protein transport protein (OMPP1/FadL/TodX)"/>
    <property type="match status" value="1"/>
</dbReference>
<evidence type="ECO:0000256" key="2">
    <source>
        <dbReference type="ARBA" id="ARBA00008163"/>
    </source>
</evidence>
<keyword evidence="6" id="KW-0472">Membrane</keyword>
<evidence type="ECO:0000256" key="3">
    <source>
        <dbReference type="ARBA" id="ARBA00022452"/>
    </source>
</evidence>
<dbReference type="PANTHER" id="PTHR35093:SF8">
    <property type="entry name" value="OUTER MEMBRANE PROTEIN NMB0088-RELATED"/>
    <property type="match status" value="1"/>
</dbReference>
<dbReference type="KEGG" id="hsk:H4317_05400"/>
<keyword evidence="7" id="KW-0998">Cell outer membrane</keyword>
<comment type="similarity">
    <text evidence="2">Belongs to the OmpP1/FadL family.</text>
</comment>
<dbReference type="AlphaFoldDB" id="A0A7G7WA50"/>
<dbReference type="EMBL" id="CP060202">
    <property type="protein sequence ID" value="QNH63243.1"/>
    <property type="molecule type" value="Genomic_DNA"/>
</dbReference>
<dbReference type="RefSeq" id="WP_185889124.1">
    <property type="nucleotide sequence ID" value="NZ_CP060202.1"/>
</dbReference>
<keyword evidence="3" id="KW-1134">Transmembrane beta strand</keyword>
<protein>
    <submittedName>
        <fullName evidence="8">Outer membrane protein transport protein</fullName>
    </submittedName>
</protein>
<evidence type="ECO:0000256" key="5">
    <source>
        <dbReference type="ARBA" id="ARBA00022729"/>
    </source>
</evidence>
<dbReference type="GO" id="GO:0015483">
    <property type="term" value="F:long-chain fatty acid transporting porin activity"/>
    <property type="evidence" value="ECO:0007669"/>
    <property type="project" value="TreeGrafter"/>
</dbReference>
<reference evidence="8 9" key="1">
    <citation type="submission" date="2020-08" db="EMBL/GenBank/DDBJ databases">
        <title>Hymenobacter sp. S2-20-2 genome sequencing.</title>
        <authorList>
            <person name="Jin L."/>
        </authorList>
    </citation>
    <scope>NUCLEOTIDE SEQUENCE [LARGE SCALE GENOMIC DNA]</scope>
    <source>
        <strain evidence="8 9">S2-20-2</strain>
    </source>
</reference>
<evidence type="ECO:0000256" key="1">
    <source>
        <dbReference type="ARBA" id="ARBA00004571"/>
    </source>
</evidence>
<dbReference type="Proteomes" id="UP000515489">
    <property type="component" value="Chromosome"/>
</dbReference>
<dbReference type="Pfam" id="PF03349">
    <property type="entry name" value="Toluene_X"/>
    <property type="match status" value="1"/>
</dbReference>
<dbReference type="SUPFAM" id="SSF56935">
    <property type="entry name" value="Porins"/>
    <property type="match status" value="1"/>
</dbReference>
<keyword evidence="9" id="KW-1185">Reference proteome</keyword>
<gene>
    <name evidence="8" type="ORF">H4317_05400</name>
</gene>
<comment type="subcellular location">
    <subcellularLocation>
        <location evidence="1">Cell outer membrane</location>
        <topology evidence="1">Multi-pass membrane protein</topology>
    </subcellularLocation>
</comment>
<sequence length="403" mass="43470">MSATAGGFQSGPQSARLLGLGGASTAYTRDIAVMYYNPGAIGHLDSLIHVSVGGMGTARLSSFVGTDSRRQTRQELEPQPSGYLYAAARVAPKVSIGLSVNQPFGYKTTWPSDWEGRSVVQESRLSTVYVQPTVAYQINDNFSVGAGFIYAYGDLQQQRALGQYDDRSAQARFEGSGRGYGANIGLYGRTADDLSFGISYRTPVTLKVDNGQAAYSGVLERDAALYPASMGFRTDIELPSTLSVGLADRMTKNLLVTFDFNLTSWSRYDSLNFEMDNATRVTAGRRYEDAMAFRVGAEYTATPILTVRAGVSYDETPVRDEYINADLPDANLLGGSLGLTLAIKPNLLLDMGYSYSQGGERRARVNISRDVVSSIDGSYRTAVHTAAVGLSYSFGGRATRAGQ</sequence>
<dbReference type="GO" id="GO:0009279">
    <property type="term" value="C:cell outer membrane"/>
    <property type="evidence" value="ECO:0007669"/>
    <property type="project" value="UniProtKB-SubCell"/>
</dbReference>
<dbReference type="PANTHER" id="PTHR35093">
    <property type="entry name" value="OUTER MEMBRANE PROTEIN NMB0088-RELATED"/>
    <property type="match status" value="1"/>
</dbReference>
<name>A0A7G7WA50_9BACT</name>
<evidence type="ECO:0000256" key="6">
    <source>
        <dbReference type="ARBA" id="ARBA00023136"/>
    </source>
</evidence>
<organism evidence="8 9">
    <name type="scientific">Hymenobacter sediminicola</name>
    <dbReference type="NCBI Taxonomy" id="2761579"/>
    <lineage>
        <taxon>Bacteria</taxon>
        <taxon>Pseudomonadati</taxon>
        <taxon>Bacteroidota</taxon>
        <taxon>Cytophagia</taxon>
        <taxon>Cytophagales</taxon>
        <taxon>Hymenobacteraceae</taxon>
        <taxon>Hymenobacter</taxon>
    </lineage>
</organism>
<evidence type="ECO:0000256" key="7">
    <source>
        <dbReference type="ARBA" id="ARBA00023237"/>
    </source>
</evidence>
<evidence type="ECO:0000313" key="8">
    <source>
        <dbReference type="EMBL" id="QNH63243.1"/>
    </source>
</evidence>
<dbReference type="InterPro" id="IPR005017">
    <property type="entry name" value="OMPP1/FadL/TodX"/>
</dbReference>
<accession>A0A7G7WA50</accession>
<proteinExistence type="inferred from homology"/>
<keyword evidence="5" id="KW-0732">Signal</keyword>
<keyword evidence="4" id="KW-0812">Transmembrane</keyword>
<evidence type="ECO:0000313" key="9">
    <source>
        <dbReference type="Proteomes" id="UP000515489"/>
    </source>
</evidence>
<evidence type="ECO:0000256" key="4">
    <source>
        <dbReference type="ARBA" id="ARBA00022692"/>
    </source>
</evidence>